<gene>
    <name evidence="1" type="ORF">HPB47_012698</name>
</gene>
<evidence type="ECO:0000313" key="2">
    <source>
        <dbReference type="Proteomes" id="UP000805193"/>
    </source>
</evidence>
<accession>A0AC60NST0</accession>
<dbReference type="Proteomes" id="UP000805193">
    <property type="component" value="Unassembled WGS sequence"/>
</dbReference>
<evidence type="ECO:0000313" key="1">
    <source>
        <dbReference type="EMBL" id="KAG0410183.1"/>
    </source>
</evidence>
<name>A0AC60NST0_IXOPE</name>
<sequence>MGYGLSQAVGGLAVLVLLVAALEVSGQEAWSNLQRGGVAPEDGPGTSSSSSSSSEDRTHELLAFKMTSRNIHPDFKTGEAGAAAVERAAAAAPARQLCAV</sequence>
<dbReference type="EMBL" id="JABSTQ010011546">
    <property type="protein sequence ID" value="KAG0410183.1"/>
    <property type="molecule type" value="Genomic_DNA"/>
</dbReference>
<comment type="caution">
    <text evidence="1">The sequence shown here is derived from an EMBL/GenBank/DDBJ whole genome shotgun (WGS) entry which is preliminary data.</text>
</comment>
<organism evidence="1 2">
    <name type="scientific">Ixodes persulcatus</name>
    <name type="common">Taiga tick</name>
    <dbReference type="NCBI Taxonomy" id="34615"/>
    <lineage>
        <taxon>Eukaryota</taxon>
        <taxon>Metazoa</taxon>
        <taxon>Ecdysozoa</taxon>
        <taxon>Arthropoda</taxon>
        <taxon>Chelicerata</taxon>
        <taxon>Arachnida</taxon>
        <taxon>Acari</taxon>
        <taxon>Parasitiformes</taxon>
        <taxon>Ixodida</taxon>
        <taxon>Ixodoidea</taxon>
        <taxon>Ixodidae</taxon>
        <taxon>Ixodinae</taxon>
        <taxon>Ixodes</taxon>
    </lineage>
</organism>
<reference evidence="1 2" key="1">
    <citation type="journal article" date="2020" name="Cell">
        <title>Large-Scale Comparative Analyses of Tick Genomes Elucidate Their Genetic Diversity and Vector Capacities.</title>
        <authorList>
            <consortium name="Tick Genome and Microbiome Consortium (TIGMIC)"/>
            <person name="Jia N."/>
            <person name="Wang J."/>
            <person name="Shi W."/>
            <person name="Du L."/>
            <person name="Sun Y."/>
            <person name="Zhan W."/>
            <person name="Jiang J.F."/>
            <person name="Wang Q."/>
            <person name="Zhang B."/>
            <person name="Ji P."/>
            <person name="Bell-Sakyi L."/>
            <person name="Cui X.M."/>
            <person name="Yuan T.T."/>
            <person name="Jiang B.G."/>
            <person name="Yang W.F."/>
            <person name="Lam T.T."/>
            <person name="Chang Q.C."/>
            <person name="Ding S.J."/>
            <person name="Wang X.J."/>
            <person name="Zhu J.G."/>
            <person name="Ruan X.D."/>
            <person name="Zhao L."/>
            <person name="Wei J.T."/>
            <person name="Ye R.Z."/>
            <person name="Que T.C."/>
            <person name="Du C.H."/>
            <person name="Zhou Y.H."/>
            <person name="Cheng J.X."/>
            <person name="Dai P.F."/>
            <person name="Guo W.B."/>
            <person name="Han X.H."/>
            <person name="Huang E.J."/>
            <person name="Li L.F."/>
            <person name="Wei W."/>
            <person name="Gao Y.C."/>
            <person name="Liu J.Z."/>
            <person name="Shao H.Z."/>
            <person name="Wang X."/>
            <person name="Wang C.C."/>
            <person name="Yang T.C."/>
            <person name="Huo Q.B."/>
            <person name="Li W."/>
            <person name="Chen H.Y."/>
            <person name="Chen S.E."/>
            <person name="Zhou L.G."/>
            <person name="Ni X.B."/>
            <person name="Tian J.H."/>
            <person name="Sheng Y."/>
            <person name="Liu T."/>
            <person name="Pan Y.S."/>
            <person name="Xia L.Y."/>
            <person name="Li J."/>
            <person name="Zhao F."/>
            <person name="Cao W.C."/>
        </authorList>
    </citation>
    <scope>NUCLEOTIDE SEQUENCE [LARGE SCALE GENOMIC DNA]</scope>
    <source>
        <strain evidence="1">Iper-2018</strain>
    </source>
</reference>
<protein>
    <submittedName>
        <fullName evidence="1">Uncharacterized protein</fullName>
    </submittedName>
</protein>
<keyword evidence="2" id="KW-1185">Reference proteome</keyword>
<proteinExistence type="predicted"/>